<dbReference type="SUPFAM" id="SSF103473">
    <property type="entry name" value="MFS general substrate transporter"/>
    <property type="match status" value="1"/>
</dbReference>
<proteinExistence type="predicted"/>
<accession>A0A7W7B3K2</accession>
<dbReference type="PANTHER" id="PTHR23508:SF10">
    <property type="entry name" value="CARBOXYLIC ACID TRANSPORTER PROTEIN HOMOLOG"/>
    <property type="match status" value="1"/>
</dbReference>
<evidence type="ECO:0000256" key="3">
    <source>
        <dbReference type="ARBA" id="ARBA00022989"/>
    </source>
</evidence>
<keyword evidence="4 5" id="KW-0472">Membrane</keyword>
<feature type="transmembrane region" description="Helical" evidence="5">
    <location>
        <begin position="91"/>
        <end position="112"/>
    </location>
</feature>
<protein>
    <submittedName>
        <fullName evidence="7">MFS family permease</fullName>
    </submittedName>
</protein>
<feature type="transmembrane region" description="Helical" evidence="5">
    <location>
        <begin position="21"/>
        <end position="46"/>
    </location>
</feature>
<dbReference type="RefSeq" id="WP_184070926.1">
    <property type="nucleotide sequence ID" value="NZ_JACHNZ010000042.1"/>
</dbReference>
<dbReference type="Pfam" id="PF07690">
    <property type="entry name" value="MFS_1"/>
    <property type="match status" value="1"/>
</dbReference>
<evidence type="ECO:0000256" key="1">
    <source>
        <dbReference type="ARBA" id="ARBA00004141"/>
    </source>
</evidence>
<comment type="caution">
    <text evidence="7">The sequence shown here is derived from an EMBL/GenBank/DDBJ whole genome shotgun (WGS) entry which is preliminary data.</text>
</comment>
<sequence>MGAEPLEVDVQKFIDDRRISTFQWVIIASCSLMAIVNTYDIVAIGFAVPLLIEKWHISKAALGPDMSLSIGGMAVGALLAGPLIDRTSPRSVLVGAMLIFSVRSAATTASIIKARVSHEAAAKS</sequence>
<dbReference type="Gene3D" id="1.20.1250.20">
    <property type="entry name" value="MFS general substrate transporter like domains"/>
    <property type="match status" value="1"/>
</dbReference>
<dbReference type="EMBL" id="JACHNZ010000042">
    <property type="protein sequence ID" value="MBB4633371.1"/>
    <property type="molecule type" value="Genomic_DNA"/>
</dbReference>
<evidence type="ECO:0000313" key="8">
    <source>
        <dbReference type="Proteomes" id="UP000566324"/>
    </source>
</evidence>
<evidence type="ECO:0000256" key="2">
    <source>
        <dbReference type="ARBA" id="ARBA00022692"/>
    </source>
</evidence>
<dbReference type="InterPro" id="IPR011701">
    <property type="entry name" value="MFS"/>
</dbReference>
<evidence type="ECO:0000259" key="6">
    <source>
        <dbReference type="PROSITE" id="PS50850"/>
    </source>
</evidence>
<dbReference type="Proteomes" id="UP000566324">
    <property type="component" value="Unassembled WGS sequence"/>
</dbReference>
<dbReference type="PROSITE" id="PS50850">
    <property type="entry name" value="MFS"/>
    <property type="match status" value="1"/>
</dbReference>
<feature type="transmembrane region" description="Helical" evidence="5">
    <location>
        <begin position="66"/>
        <end position="84"/>
    </location>
</feature>
<dbReference type="AlphaFoldDB" id="A0A7W7B3K2"/>
<dbReference type="PANTHER" id="PTHR23508">
    <property type="entry name" value="CARBOXYLIC ACID TRANSPORTER PROTEIN HOMOLOG"/>
    <property type="match status" value="1"/>
</dbReference>
<name>A0A7W7B3K2_9SPHN</name>
<feature type="domain" description="Major facilitator superfamily (MFS) profile" evidence="6">
    <location>
        <begin position="26"/>
        <end position="124"/>
    </location>
</feature>
<evidence type="ECO:0000256" key="4">
    <source>
        <dbReference type="ARBA" id="ARBA00023136"/>
    </source>
</evidence>
<gene>
    <name evidence="7" type="ORF">GGQ98_003009</name>
</gene>
<dbReference type="GO" id="GO:0005886">
    <property type="term" value="C:plasma membrane"/>
    <property type="evidence" value="ECO:0007669"/>
    <property type="project" value="TreeGrafter"/>
</dbReference>
<evidence type="ECO:0000313" key="7">
    <source>
        <dbReference type="EMBL" id="MBB4633371.1"/>
    </source>
</evidence>
<keyword evidence="3 5" id="KW-1133">Transmembrane helix</keyword>
<dbReference type="InterPro" id="IPR036259">
    <property type="entry name" value="MFS_trans_sf"/>
</dbReference>
<reference evidence="7 8" key="1">
    <citation type="submission" date="2020-08" db="EMBL/GenBank/DDBJ databases">
        <title>Genomic Encyclopedia of Type Strains, Phase IV (KMG-IV): sequencing the most valuable type-strain genomes for metagenomic binning, comparative biology and taxonomic classification.</title>
        <authorList>
            <person name="Goeker M."/>
        </authorList>
    </citation>
    <scope>NUCLEOTIDE SEQUENCE [LARGE SCALE GENOMIC DNA]</scope>
    <source>
        <strain evidence="7 8">DSM 17328</strain>
    </source>
</reference>
<dbReference type="InterPro" id="IPR020846">
    <property type="entry name" value="MFS_dom"/>
</dbReference>
<dbReference type="GO" id="GO:0046943">
    <property type="term" value="F:carboxylic acid transmembrane transporter activity"/>
    <property type="evidence" value="ECO:0007669"/>
    <property type="project" value="TreeGrafter"/>
</dbReference>
<evidence type="ECO:0000256" key="5">
    <source>
        <dbReference type="SAM" id="Phobius"/>
    </source>
</evidence>
<keyword evidence="2 5" id="KW-0812">Transmembrane</keyword>
<organism evidence="7 8">
    <name type="scientific">Sphingosinicella soli</name>
    <dbReference type="NCBI Taxonomy" id="333708"/>
    <lineage>
        <taxon>Bacteria</taxon>
        <taxon>Pseudomonadati</taxon>
        <taxon>Pseudomonadota</taxon>
        <taxon>Alphaproteobacteria</taxon>
        <taxon>Sphingomonadales</taxon>
        <taxon>Sphingosinicellaceae</taxon>
        <taxon>Sphingosinicella</taxon>
    </lineage>
</organism>
<comment type="subcellular location">
    <subcellularLocation>
        <location evidence="1">Membrane</location>
        <topology evidence="1">Multi-pass membrane protein</topology>
    </subcellularLocation>
</comment>
<keyword evidence="8" id="KW-1185">Reference proteome</keyword>